<evidence type="ECO:0000313" key="8">
    <source>
        <dbReference type="EMBL" id="MCL7035243.1"/>
    </source>
</evidence>
<dbReference type="Proteomes" id="UP001177140">
    <property type="component" value="Unassembled WGS sequence"/>
</dbReference>
<evidence type="ECO:0000259" key="7">
    <source>
        <dbReference type="Pfam" id="PF18517"/>
    </source>
</evidence>
<feature type="compositionally biased region" description="Polar residues" evidence="5">
    <location>
        <begin position="157"/>
        <end position="166"/>
    </location>
</feature>
<keyword evidence="2 4" id="KW-0175">Coiled coil</keyword>
<dbReference type="EMBL" id="JAJJMA010154843">
    <property type="protein sequence ID" value="MCL7035243.1"/>
    <property type="molecule type" value="Genomic_DNA"/>
</dbReference>
<evidence type="ECO:0000256" key="1">
    <source>
        <dbReference type="ARBA" id="ARBA00004123"/>
    </source>
</evidence>
<feature type="region of interest" description="Disordered" evidence="5">
    <location>
        <begin position="1"/>
        <end position="198"/>
    </location>
</feature>
<proteinExistence type="predicted"/>
<dbReference type="Pfam" id="PF18517">
    <property type="entry name" value="LZ3wCH"/>
    <property type="match status" value="1"/>
</dbReference>
<comment type="caution">
    <text evidence="8">The sequence shown here is derived from an EMBL/GenBank/DDBJ whole genome shotgun (WGS) entry which is preliminary data.</text>
</comment>
<dbReference type="InterPro" id="IPR040661">
    <property type="entry name" value="LZ3wCH"/>
</dbReference>
<dbReference type="AlphaFoldDB" id="A0AA41SIR5"/>
<feature type="domain" description="Leucine zipper with capping helix" evidence="7">
    <location>
        <begin position="347"/>
        <end position="403"/>
    </location>
</feature>
<keyword evidence="9" id="KW-1185">Reference proteome</keyword>
<sequence>KKRSSDCPISASGGGEVVDMIPPVKPTVDVLDPPPPSSSSSSVYVRKKKRSTSPVRPSVVAAPLPTPPPVSVSPPSTENVCVGEKMIQKKASASTAKPKKPRSASAKKSRECPISDGGGEMMVSTSPVKLTATTTAPPPPPSVLLESSPDVGEKTNHPQAAASTVKPTVVAAPSEPPPPPVSPSSNVGKKMSKKRGLSLEEKREKMLQIFYDSQDFYLLKELEKMCPQKVVISQSVKDVIQSLLMMTFNIHDFCTYFEGFLYFQIYFWSLPSCASNQLRNASNKLESDIKSSKKRLAELNEQRDALKKGREASDEREEALTDLKTVEIKYNELKNEMGHYSDNDPATLEAMKNATRVSHAAANRWTDNIFAIRQWCSNNIPHAKEQLEHMYTEIGITEDFDYLEPLEPEPAQPLGQLDSSPGPYSSWTPLSVIK</sequence>
<reference evidence="8" key="1">
    <citation type="submission" date="2022-03" db="EMBL/GenBank/DDBJ databases">
        <title>A functionally conserved STORR gene fusion in Papaver species that diverged 16.8 million years ago.</title>
        <authorList>
            <person name="Catania T."/>
        </authorList>
    </citation>
    <scope>NUCLEOTIDE SEQUENCE</scope>
    <source>
        <strain evidence="8">S-191538</strain>
    </source>
</reference>
<keyword evidence="3" id="KW-0539">Nucleus</keyword>
<organism evidence="8 9">
    <name type="scientific">Papaver nudicaule</name>
    <name type="common">Iceland poppy</name>
    <dbReference type="NCBI Taxonomy" id="74823"/>
    <lineage>
        <taxon>Eukaryota</taxon>
        <taxon>Viridiplantae</taxon>
        <taxon>Streptophyta</taxon>
        <taxon>Embryophyta</taxon>
        <taxon>Tracheophyta</taxon>
        <taxon>Spermatophyta</taxon>
        <taxon>Magnoliopsida</taxon>
        <taxon>Ranunculales</taxon>
        <taxon>Papaveraceae</taxon>
        <taxon>Papaveroideae</taxon>
        <taxon>Papaver</taxon>
    </lineage>
</organism>
<evidence type="ECO:0000313" key="9">
    <source>
        <dbReference type="Proteomes" id="UP001177140"/>
    </source>
</evidence>
<accession>A0AA41SIR5</accession>
<name>A0AA41SIR5_PAPNU</name>
<feature type="region of interest" description="Disordered" evidence="5">
    <location>
        <begin position="405"/>
        <end position="434"/>
    </location>
</feature>
<feature type="compositionally biased region" description="Basic residues" evidence="5">
    <location>
        <begin position="97"/>
        <end position="107"/>
    </location>
</feature>
<feature type="domain" description="Mnd1 HTH" evidence="6">
    <location>
        <begin position="206"/>
        <end position="244"/>
    </location>
</feature>
<evidence type="ECO:0000256" key="3">
    <source>
        <dbReference type="ARBA" id="ARBA00023242"/>
    </source>
</evidence>
<dbReference type="PANTHER" id="PTHR31398:SF0">
    <property type="entry name" value="MEIOTIC NUCLEAR DIVISION PROTEIN 1 HOMOLOG"/>
    <property type="match status" value="1"/>
</dbReference>
<feature type="non-terminal residue" evidence="8">
    <location>
        <position position="434"/>
    </location>
</feature>
<dbReference type="GO" id="GO:0005634">
    <property type="term" value="C:nucleus"/>
    <property type="evidence" value="ECO:0007669"/>
    <property type="project" value="UniProtKB-SubCell"/>
</dbReference>
<comment type="subcellular location">
    <subcellularLocation>
        <location evidence="1">Nucleus</location>
    </subcellularLocation>
</comment>
<evidence type="ECO:0000256" key="2">
    <source>
        <dbReference type="ARBA" id="ARBA00023054"/>
    </source>
</evidence>
<protein>
    <submittedName>
        <fullName evidence="8">Uncharacterized protein</fullName>
    </submittedName>
</protein>
<evidence type="ECO:0000259" key="6">
    <source>
        <dbReference type="Pfam" id="PF03962"/>
    </source>
</evidence>
<feature type="compositionally biased region" description="Polar residues" evidence="5">
    <location>
        <begin position="418"/>
        <end position="434"/>
    </location>
</feature>
<evidence type="ECO:0000256" key="4">
    <source>
        <dbReference type="SAM" id="Coils"/>
    </source>
</evidence>
<dbReference type="Pfam" id="PF03962">
    <property type="entry name" value="Mnd1"/>
    <property type="match status" value="1"/>
</dbReference>
<gene>
    <name evidence="8" type="ORF">MKW94_013482</name>
</gene>
<dbReference type="InterPro" id="IPR040453">
    <property type="entry name" value="Mnd1_HTH"/>
</dbReference>
<dbReference type="PANTHER" id="PTHR31398">
    <property type="entry name" value="MEIOTIC NUCLEAR DIVISION PROTEIN 1 HOMOLOG"/>
    <property type="match status" value="1"/>
</dbReference>
<dbReference type="GO" id="GO:0007131">
    <property type="term" value="P:reciprocal meiotic recombination"/>
    <property type="evidence" value="ECO:0007669"/>
    <property type="project" value="TreeGrafter"/>
</dbReference>
<evidence type="ECO:0000256" key="5">
    <source>
        <dbReference type="SAM" id="MobiDB-lite"/>
    </source>
</evidence>
<feature type="coiled-coil region" evidence="4">
    <location>
        <begin position="275"/>
        <end position="343"/>
    </location>
</feature>